<dbReference type="InterPro" id="IPR000253">
    <property type="entry name" value="FHA_dom"/>
</dbReference>
<feature type="domain" description="G-patch" evidence="3">
    <location>
        <begin position="500"/>
        <end position="546"/>
    </location>
</feature>
<dbReference type="Proteomes" id="UP001355207">
    <property type="component" value="Chromosome 11"/>
</dbReference>
<feature type="domain" description="FHA" evidence="2">
    <location>
        <begin position="213"/>
        <end position="291"/>
    </location>
</feature>
<feature type="compositionally biased region" description="Basic and acidic residues" evidence="1">
    <location>
        <begin position="296"/>
        <end position="312"/>
    </location>
</feature>
<evidence type="ECO:0008006" key="6">
    <source>
        <dbReference type="Google" id="ProtNLM"/>
    </source>
</evidence>
<evidence type="ECO:0000256" key="1">
    <source>
        <dbReference type="SAM" id="MobiDB-lite"/>
    </source>
</evidence>
<feature type="region of interest" description="Disordered" evidence="1">
    <location>
        <begin position="454"/>
        <end position="480"/>
    </location>
</feature>
<dbReference type="InterPro" id="IPR053027">
    <property type="entry name" value="AGGF1"/>
</dbReference>
<dbReference type="PANTHER" id="PTHR23106">
    <property type="entry name" value="ANGIOGENIC FACTOR WITH G PATCH AND FHA DOMAINS 1"/>
    <property type="match status" value="1"/>
</dbReference>
<feature type="region of interest" description="Disordered" evidence="1">
    <location>
        <begin position="49"/>
        <end position="94"/>
    </location>
</feature>
<dbReference type="InterPro" id="IPR008984">
    <property type="entry name" value="SMAD_FHA_dom_sf"/>
</dbReference>
<feature type="region of interest" description="Disordered" evidence="1">
    <location>
        <begin position="285"/>
        <end position="319"/>
    </location>
</feature>
<reference evidence="4 5" key="1">
    <citation type="submission" date="2024-01" db="EMBL/GenBank/DDBJ databases">
        <title>Comparative genomics of Cryptococcus and Kwoniella reveals pathogenesis evolution and contrasting modes of karyotype evolution via chromosome fusion or intercentromeric recombination.</title>
        <authorList>
            <person name="Coelho M.A."/>
            <person name="David-Palma M."/>
            <person name="Shea T."/>
            <person name="Bowers K."/>
            <person name="McGinley-Smith S."/>
            <person name="Mohammad A.W."/>
            <person name="Gnirke A."/>
            <person name="Yurkov A.M."/>
            <person name="Nowrousian M."/>
            <person name="Sun S."/>
            <person name="Cuomo C.A."/>
            <person name="Heitman J."/>
        </authorList>
    </citation>
    <scope>NUCLEOTIDE SEQUENCE [LARGE SCALE GENOMIC DNA]</scope>
    <source>
        <strain evidence="4 5">CBS 6074</strain>
    </source>
</reference>
<organism evidence="4 5">
    <name type="scientific">Kwoniella dendrophila CBS 6074</name>
    <dbReference type="NCBI Taxonomy" id="1295534"/>
    <lineage>
        <taxon>Eukaryota</taxon>
        <taxon>Fungi</taxon>
        <taxon>Dikarya</taxon>
        <taxon>Basidiomycota</taxon>
        <taxon>Agaricomycotina</taxon>
        <taxon>Tremellomycetes</taxon>
        <taxon>Tremellales</taxon>
        <taxon>Cryptococcaceae</taxon>
        <taxon>Kwoniella</taxon>
    </lineage>
</organism>
<feature type="compositionally biased region" description="Basic and acidic residues" evidence="1">
    <location>
        <begin position="559"/>
        <end position="577"/>
    </location>
</feature>
<evidence type="ECO:0000259" key="3">
    <source>
        <dbReference type="PROSITE" id="PS50174"/>
    </source>
</evidence>
<dbReference type="PROSITE" id="PS50174">
    <property type="entry name" value="G_PATCH"/>
    <property type="match status" value="1"/>
</dbReference>
<dbReference type="Pfam" id="PF00498">
    <property type="entry name" value="FHA"/>
    <property type="match status" value="1"/>
</dbReference>
<dbReference type="GO" id="GO:0003676">
    <property type="term" value="F:nucleic acid binding"/>
    <property type="evidence" value="ECO:0007669"/>
    <property type="project" value="InterPro"/>
</dbReference>
<name>A0AAX4K4W9_9TREE</name>
<dbReference type="AlphaFoldDB" id="A0AAX4K4W9"/>
<dbReference type="SUPFAM" id="SSF49879">
    <property type="entry name" value="SMAD/FHA domain"/>
    <property type="match status" value="1"/>
</dbReference>
<dbReference type="PANTHER" id="PTHR23106:SF24">
    <property type="entry name" value="ANGIOGENIC FACTOR WITH G PATCH AND FHA DOMAINS 1"/>
    <property type="match status" value="1"/>
</dbReference>
<feature type="region of interest" description="Disordered" evidence="1">
    <location>
        <begin position="513"/>
        <end position="577"/>
    </location>
</feature>
<keyword evidence="5" id="KW-1185">Reference proteome</keyword>
<dbReference type="GeneID" id="91098388"/>
<gene>
    <name evidence="4" type="ORF">L201_007720</name>
</gene>
<dbReference type="PROSITE" id="PS50006">
    <property type="entry name" value="FHA_DOMAIN"/>
    <property type="match status" value="1"/>
</dbReference>
<proteinExistence type="predicted"/>
<evidence type="ECO:0000313" key="4">
    <source>
        <dbReference type="EMBL" id="WWC92761.1"/>
    </source>
</evidence>
<accession>A0AAX4K4W9</accession>
<dbReference type="Pfam" id="PF01585">
    <property type="entry name" value="G-patch"/>
    <property type="match status" value="1"/>
</dbReference>
<feature type="compositionally biased region" description="Low complexity" evidence="1">
    <location>
        <begin position="49"/>
        <end position="70"/>
    </location>
</feature>
<dbReference type="RefSeq" id="XP_066079523.1">
    <property type="nucleotide sequence ID" value="XM_066223426.1"/>
</dbReference>
<dbReference type="SMART" id="SM00443">
    <property type="entry name" value="G_patch"/>
    <property type="match status" value="1"/>
</dbReference>
<feature type="compositionally biased region" description="Polar residues" evidence="1">
    <location>
        <begin position="465"/>
        <end position="480"/>
    </location>
</feature>
<dbReference type="InterPro" id="IPR000467">
    <property type="entry name" value="G_patch_dom"/>
</dbReference>
<dbReference type="EMBL" id="CP144108">
    <property type="protein sequence ID" value="WWC92761.1"/>
    <property type="molecule type" value="Genomic_DNA"/>
</dbReference>
<evidence type="ECO:0000313" key="5">
    <source>
        <dbReference type="Proteomes" id="UP001355207"/>
    </source>
</evidence>
<protein>
    <recommendedName>
        <fullName evidence="6">G-patch domain-containing protein</fullName>
    </recommendedName>
</protein>
<sequence>MTSSTTQEDTWTYDHLHKVYFHPLSNTYAVPDPITGQWNYIPSSEFHSGSTSTSTHNNKNIITTTTTTNDHNNRRTHNVNEKEEGEIEDDMGWGGLMEPEKLAQIEIEREKSKTNSKSDKSLSSYYQNHQRGITHQISSSDTLEKHPAYTSTYDDPEIYAYPSGEDIDNHNQVNDENDIIKETPNNILRLVVIKSECLEIGKVGLIDTRENGIQIGRDRCEKGGQARLRLKEMNVSKTHTVIYWGKNGEDDNYDELDRMDRKNGEDDQEIDSWWIVDLGSTHGTFLHTQPTTNNQDDQKTKSKWTRLSEPKHSSKPYPINHLSEIKIGTTTFSVHIHLSWPCDKCSVDGSNEIPLDNGEVISTTTTTSSMISNNKSGVIEKDIPNNASDGNHEQIIYAMDSTQKKRNRELKRKREMALLKESLMNKSQSLSANEESLLPKREYLDRSAMRRKLYPTKNEEIPRSGHNSQVNSGNSDTLNNYEQNEHYTTRSIPPLPSPTPSKFASNIMANQGWIPGQGLGKSNQGRSEPILTEMRNAKKGLGAQNSKAPIDNHSGGEGGDWKMRAKQRRWEELSKNG</sequence>
<feature type="compositionally biased region" description="Polar residues" evidence="1">
    <location>
        <begin position="285"/>
        <end position="295"/>
    </location>
</feature>
<dbReference type="Gene3D" id="2.60.200.20">
    <property type="match status" value="1"/>
</dbReference>
<evidence type="ECO:0000259" key="2">
    <source>
        <dbReference type="PROSITE" id="PS50006"/>
    </source>
</evidence>